<accession>A0ACB1B4E8</accession>
<proteinExistence type="predicted"/>
<keyword evidence="2" id="KW-1185">Reference proteome</keyword>
<protein>
    <submittedName>
        <fullName evidence="1">Uncharacterized protein</fullName>
    </submittedName>
</protein>
<dbReference type="Proteomes" id="UP001497535">
    <property type="component" value="Unassembled WGS sequence"/>
</dbReference>
<evidence type="ECO:0000313" key="2">
    <source>
        <dbReference type="Proteomes" id="UP001497535"/>
    </source>
</evidence>
<name>A0ACB1B4E8_MELEN</name>
<gene>
    <name evidence="1" type="ORF">MENTE1834_LOCUS47181</name>
</gene>
<sequence>MSTELRKGQKMQLHFYVKINKENETKCLSKNFEDYKNKEEIELLSELREGIMITGDEVHHDYSDYYTKLEKLYEDDFDTHTYLKPFFEEDFKFDEEEIKNIKKRKRNE</sequence>
<dbReference type="EMBL" id="CAVMJV010000186">
    <property type="protein sequence ID" value="CAK5122104.1"/>
    <property type="molecule type" value="Genomic_DNA"/>
</dbReference>
<comment type="caution">
    <text evidence="1">The sequence shown here is derived from an EMBL/GenBank/DDBJ whole genome shotgun (WGS) entry which is preliminary data.</text>
</comment>
<organism evidence="1 2">
    <name type="scientific">Meloidogyne enterolobii</name>
    <name type="common">Root-knot nematode worm</name>
    <name type="synonym">Meloidogyne mayaguensis</name>
    <dbReference type="NCBI Taxonomy" id="390850"/>
    <lineage>
        <taxon>Eukaryota</taxon>
        <taxon>Metazoa</taxon>
        <taxon>Ecdysozoa</taxon>
        <taxon>Nematoda</taxon>
        <taxon>Chromadorea</taxon>
        <taxon>Rhabditida</taxon>
        <taxon>Tylenchina</taxon>
        <taxon>Tylenchomorpha</taxon>
        <taxon>Tylenchoidea</taxon>
        <taxon>Meloidogynidae</taxon>
        <taxon>Meloidogyninae</taxon>
        <taxon>Meloidogyne</taxon>
    </lineage>
</organism>
<evidence type="ECO:0000313" key="1">
    <source>
        <dbReference type="EMBL" id="CAK5122104.1"/>
    </source>
</evidence>
<reference evidence="1" key="1">
    <citation type="submission" date="2023-11" db="EMBL/GenBank/DDBJ databases">
        <authorList>
            <person name="Poullet M."/>
        </authorList>
    </citation>
    <scope>NUCLEOTIDE SEQUENCE</scope>
    <source>
        <strain evidence="1">E1834</strain>
    </source>
</reference>